<sequence>MANMVAVTESQLRDLYEVQGKTDKQIAGEYGVDRTRISQLRKQWGITTRLTVFDKGVKDVTDKLESLGFKVKNVKKDDKTANYDLLLNDLIKIEVRTSSALDRGRQHFRLLEQASTGVVESDIRIKLKNGHFRKLFRRTCDYIIFVGYEEGNINYWVMRSSTVTDTIQSLGLNISPMVTSKFDVCRDAWHIII</sequence>
<geneLocation type="plasmid" evidence="1">
    <name>pAM65-52-2-350K</name>
</geneLocation>
<proteinExistence type="predicted"/>
<protein>
    <submittedName>
        <fullName evidence="1">Uncharacterized protein</fullName>
    </submittedName>
</protein>
<reference evidence="1" key="1">
    <citation type="journal article" date="2017" name="Res. Microbiol.">
        <title>Comparative genomics of extrachromosomal elements in Bacillus thuringiensis subsp. israelensis.</title>
        <authorList>
            <person name="Bolotin A."/>
            <person name="Gillis A."/>
            <person name="Sanchis V."/>
            <person name="Nielsen-LeRoux C."/>
            <person name="Mahillon J."/>
            <person name="Lereclus D."/>
            <person name="Sorokin A."/>
        </authorList>
    </citation>
    <scope>NUCLEOTIDE SEQUENCE</scope>
    <source>
        <strain evidence="1">AM65-52</strain>
        <plasmid evidence="1">pAM65-52-2-350K</plasmid>
    </source>
</reference>
<evidence type="ECO:0000313" key="1">
    <source>
        <dbReference type="EMBL" id="AND28095.1"/>
    </source>
</evidence>
<name>A0A160LI11_BACTI</name>
<dbReference type="EMBL" id="CP013277">
    <property type="protein sequence ID" value="AND28095.1"/>
    <property type="molecule type" value="Genomic_DNA"/>
</dbReference>
<keyword evidence="1" id="KW-0614">Plasmid</keyword>
<dbReference type="AlphaFoldDB" id="A0A160LI11"/>
<organism evidence="1">
    <name type="scientific">Bacillus thuringiensis subsp. israelensis</name>
    <dbReference type="NCBI Taxonomy" id="1430"/>
    <lineage>
        <taxon>Bacteria</taxon>
        <taxon>Bacillati</taxon>
        <taxon>Bacillota</taxon>
        <taxon>Bacilli</taxon>
        <taxon>Bacillales</taxon>
        <taxon>Bacillaceae</taxon>
        <taxon>Bacillus</taxon>
        <taxon>Bacillus cereus group</taxon>
    </lineage>
</organism>
<gene>
    <name evidence="1" type="ORF">ATN07_30785</name>
</gene>
<accession>A0A160LI11</accession>